<feature type="binding site" evidence="7">
    <location>
        <position position="113"/>
    </location>
    <ligand>
        <name>tRNA</name>
        <dbReference type="ChEBI" id="CHEBI:17843"/>
    </ligand>
</feature>
<evidence type="ECO:0000256" key="1">
    <source>
        <dbReference type="ARBA" id="ARBA00013260"/>
    </source>
</evidence>
<reference evidence="10" key="2">
    <citation type="journal article" date="2021" name="PeerJ">
        <title>Extensive microbial diversity within the chicken gut microbiome revealed by metagenomics and culture.</title>
        <authorList>
            <person name="Gilroy R."/>
            <person name="Ravi A."/>
            <person name="Getino M."/>
            <person name="Pursley I."/>
            <person name="Horton D.L."/>
            <person name="Alikhan N.F."/>
            <person name="Baker D."/>
            <person name="Gharbi K."/>
            <person name="Hall N."/>
            <person name="Watson M."/>
            <person name="Adriaenssens E.M."/>
            <person name="Foster-Nyarko E."/>
            <person name="Jarju S."/>
            <person name="Secka A."/>
            <person name="Antonio M."/>
            <person name="Oren A."/>
            <person name="Chaudhuri R.R."/>
            <person name="La Ragione R."/>
            <person name="Hildebrand F."/>
            <person name="Pallen M.J."/>
        </authorList>
    </citation>
    <scope>NUCLEOTIDE SEQUENCE</scope>
    <source>
        <strain evidence="10">6276</strain>
    </source>
</reference>
<proteinExistence type="inferred from homology"/>
<dbReference type="Proteomes" id="UP000823928">
    <property type="component" value="Unassembled WGS sequence"/>
</dbReference>
<dbReference type="PROSITE" id="PS01196">
    <property type="entry name" value="PEPT_TRNA_HYDROL_2"/>
    <property type="match status" value="1"/>
</dbReference>
<keyword evidence="2 7" id="KW-0820">tRNA-binding</keyword>
<dbReference type="InterPro" id="IPR001328">
    <property type="entry name" value="Pept_tRNA_hydro"/>
</dbReference>
<dbReference type="InterPro" id="IPR036416">
    <property type="entry name" value="Pept_tRNA_hydro_sf"/>
</dbReference>
<dbReference type="PANTHER" id="PTHR17224:SF1">
    <property type="entry name" value="PEPTIDYL-TRNA HYDROLASE"/>
    <property type="match status" value="1"/>
</dbReference>
<keyword evidence="4 7" id="KW-0694">RNA-binding</keyword>
<dbReference type="GO" id="GO:0004045">
    <property type="term" value="F:peptidyl-tRNA hydrolase activity"/>
    <property type="evidence" value="ECO:0007669"/>
    <property type="project" value="UniProtKB-UniRule"/>
</dbReference>
<feature type="binding site" evidence="7">
    <location>
        <position position="65"/>
    </location>
    <ligand>
        <name>tRNA</name>
        <dbReference type="ChEBI" id="CHEBI:17843"/>
    </ligand>
</feature>
<evidence type="ECO:0000256" key="6">
    <source>
        <dbReference type="ARBA" id="ARBA00050038"/>
    </source>
</evidence>
<evidence type="ECO:0000313" key="11">
    <source>
        <dbReference type="Proteomes" id="UP000823928"/>
    </source>
</evidence>
<gene>
    <name evidence="7" type="primary">pth</name>
    <name evidence="10" type="ORF">IAC10_06805</name>
</gene>
<evidence type="ECO:0000256" key="5">
    <source>
        <dbReference type="ARBA" id="ARBA00038063"/>
    </source>
</evidence>
<feature type="binding site" evidence="7">
    <location>
        <position position="14"/>
    </location>
    <ligand>
        <name>tRNA</name>
        <dbReference type="ChEBI" id="CHEBI:17843"/>
    </ligand>
</feature>
<evidence type="ECO:0000313" key="10">
    <source>
        <dbReference type="EMBL" id="HIS36323.1"/>
    </source>
</evidence>
<dbReference type="HAMAP" id="MF_00083">
    <property type="entry name" value="Pept_tRNA_hydro_bact"/>
    <property type="match status" value="1"/>
</dbReference>
<feature type="binding site" evidence="7">
    <location>
        <position position="67"/>
    </location>
    <ligand>
        <name>tRNA</name>
        <dbReference type="ChEBI" id="CHEBI:17843"/>
    </ligand>
</feature>
<evidence type="ECO:0000256" key="8">
    <source>
        <dbReference type="RuleBase" id="RU000673"/>
    </source>
</evidence>
<comment type="subcellular location">
    <subcellularLocation>
        <location evidence="7">Cytoplasm</location>
    </subcellularLocation>
</comment>
<comment type="function">
    <text evidence="7">Catalyzes the release of premature peptidyl moieties from peptidyl-tRNA molecules trapped in stalled 50S ribosomal subunits, and thus maintains levels of free tRNAs and 50S ribosomes.</text>
</comment>
<dbReference type="NCBIfam" id="TIGR00447">
    <property type="entry name" value="pth"/>
    <property type="match status" value="1"/>
</dbReference>
<dbReference type="GO" id="GO:0072344">
    <property type="term" value="P:rescue of stalled ribosome"/>
    <property type="evidence" value="ECO:0007669"/>
    <property type="project" value="UniProtKB-UniRule"/>
</dbReference>
<protein>
    <recommendedName>
        <fullName evidence="6 7">Peptidyl-tRNA hydrolase</fullName>
        <shortName evidence="7">Pth</shortName>
        <ecNumber evidence="1 7">3.1.1.29</ecNumber>
    </recommendedName>
</protein>
<name>A0A9D1EYU9_9BACT</name>
<feature type="site" description="Stabilizes the basic form of H active site to accept a proton" evidence="7">
    <location>
        <position position="92"/>
    </location>
</feature>
<reference evidence="10" key="1">
    <citation type="submission" date="2020-10" db="EMBL/GenBank/DDBJ databases">
        <authorList>
            <person name="Gilroy R."/>
        </authorList>
    </citation>
    <scope>NUCLEOTIDE SEQUENCE</scope>
    <source>
        <strain evidence="10">6276</strain>
    </source>
</reference>
<dbReference type="SUPFAM" id="SSF53178">
    <property type="entry name" value="Peptidyl-tRNA hydrolase-like"/>
    <property type="match status" value="1"/>
</dbReference>
<evidence type="ECO:0000256" key="7">
    <source>
        <dbReference type="HAMAP-Rule" id="MF_00083"/>
    </source>
</evidence>
<dbReference type="EMBL" id="DVIU01000135">
    <property type="protein sequence ID" value="HIS36323.1"/>
    <property type="molecule type" value="Genomic_DNA"/>
</dbReference>
<comment type="function">
    <text evidence="7">Hydrolyzes ribosome-free peptidyl-tRNAs (with 1 or more amino acids incorporated), which drop off the ribosome during protein synthesis, or as a result of ribosome stalling.</text>
</comment>
<evidence type="ECO:0000256" key="2">
    <source>
        <dbReference type="ARBA" id="ARBA00022555"/>
    </source>
</evidence>
<dbReference type="CDD" id="cd00462">
    <property type="entry name" value="PTH"/>
    <property type="match status" value="1"/>
</dbReference>
<comment type="caution">
    <text evidence="10">The sequence shown here is derived from an EMBL/GenBank/DDBJ whole genome shotgun (WGS) entry which is preliminary data.</text>
</comment>
<keyword evidence="7" id="KW-0963">Cytoplasm</keyword>
<dbReference type="InterPro" id="IPR018171">
    <property type="entry name" value="Pept_tRNA_hydro_CS"/>
</dbReference>
<dbReference type="EC" id="3.1.1.29" evidence="1 7"/>
<dbReference type="GO" id="GO:0000049">
    <property type="term" value="F:tRNA binding"/>
    <property type="evidence" value="ECO:0007669"/>
    <property type="project" value="UniProtKB-UniRule"/>
</dbReference>
<organism evidence="10 11">
    <name type="scientific">Candidatus Scatousia excrementigallinarum</name>
    <dbReference type="NCBI Taxonomy" id="2840935"/>
    <lineage>
        <taxon>Bacteria</taxon>
        <taxon>Candidatus Scatousia</taxon>
    </lineage>
</organism>
<dbReference type="GO" id="GO:0006515">
    <property type="term" value="P:protein quality control for misfolded or incompletely synthesized proteins"/>
    <property type="evidence" value="ECO:0007669"/>
    <property type="project" value="UniProtKB-UniRule"/>
</dbReference>
<dbReference type="AlphaFoldDB" id="A0A9D1EYU9"/>
<dbReference type="PROSITE" id="PS01195">
    <property type="entry name" value="PEPT_TRNA_HYDROL_1"/>
    <property type="match status" value="1"/>
</dbReference>
<comment type="catalytic activity">
    <reaction evidence="7 8">
        <text>an N-acyl-L-alpha-aminoacyl-tRNA + H2O = an N-acyl-L-amino acid + a tRNA + H(+)</text>
        <dbReference type="Rhea" id="RHEA:54448"/>
        <dbReference type="Rhea" id="RHEA-COMP:10123"/>
        <dbReference type="Rhea" id="RHEA-COMP:13883"/>
        <dbReference type="ChEBI" id="CHEBI:15377"/>
        <dbReference type="ChEBI" id="CHEBI:15378"/>
        <dbReference type="ChEBI" id="CHEBI:59874"/>
        <dbReference type="ChEBI" id="CHEBI:78442"/>
        <dbReference type="ChEBI" id="CHEBI:138191"/>
        <dbReference type="EC" id="3.1.1.29"/>
    </reaction>
</comment>
<dbReference type="Pfam" id="PF01195">
    <property type="entry name" value="Pept_tRNA_hydro"/>
    <property type="match status" value="1"/>
</dbReference>
<evidence type="ECO:0000256" key="4">
    <source>
        <dbReference type="ARBA" id="ARBA00022884"/>
    </source>
</evidence>
<comment type="similarity">
    <text evidence="5 7 9">Belongs to the PTH family.</text>
</comment>
<evidence type="ECO:0000256" key="3">
    <source>
        <dbReference type="ARBA" id="ARBA00022801"/>
    </source>
</evidence>
<dbReference type="Gene3D" id="3.40.50.1470">
    <property type="entry name" value="Peptidyl-tRNA hydrolase"/>
    <property type="match status" value="1"/>
</dbReference>
<accession>A0A9D1EYU9</accession>
<dbReference type="GO" id="GO:0005737">
    <property type="term" value="C:cytoplasm"/>
    <property type="evidence" value="ECO:0007669"/>
    <property type="project" value="UniProtKB-SubCell"/>
</dbReference>
<feature type="active site" description="Proton acceptor" evidence="7">
    <location>
        <position position="19"/>
    </location>
</feature>
<dbReference type="PANTHER" id="PTHR17224">
    <property type="entry name" value="PEPTIDYL-TRNA HYDROLASE"/>
    <property type="match status" value="1"/>
</dbReference>
<comment type="subunit">
    <text evidence="7">Monomer.</text>
</comment>
<sequence length="185" mass="21043">MKLITGLGNIGDKYCMTRHNAGFMVLDRWAFTEGFTFKQDNKLKACISKIKYNGEDILFAKPTTFMNLSGEAVRTIMDYYKIDTTDLLIIYDDIALDLGRIRYRANGSDGGHNGIKSIIKHTGTKNFVRLKIGIGPQPNIPSENYVLQNFSKEQLGELKEVLDRAIESVKFYIENGIEKTQNKYN</sequence>
<feature type="site" description="Discriminates between blocked and unblocked aminoacyl-tRNA" evidence="7">
    <location>
        <position position="9"/>
    </location>
</feature>
<evidence type="ECO:0000256" key="9">
    <source>
        <dbReference type="RuleBase" id="RU004320"/>
    </source>
</evidence>
<keyword evidence="3 7" id="KW-0378">Hydrolase</keyword>
<dbReference type="FunFam" id="3.40.50.1470:FF:000001">
    <property type="entry name" value="Peptidyl-tRNA hydrolase"/>
    <property type="match status" value="1"/>
</dbReference>